<name>A0ABP7FN25_9MICO</name>
<proteinExistence type="inferred from homology"/>
<comment type="caution">
    <text evidence="9">The sequence shown here is derived from an EMBL/GenBank/DDBJ whole genome shotgun (WGS) entry which is preliminary data.</text>
</comment>
<feature type="transmembrane region" description="Helical" evidence="8">
    <location>
        <begin position="95"/>
        <end position="116"/>
    </location>
</feature>
<keyword evidence="5 8" id="KW-0812">Transmembrane</keyword>
<feature type="transmembrane region" description="Helical" evidence="8">
    <location>
        <begin position="41"/>
        <end position="59"/>
    </location>
</feature>
<keyword evidence="6 8" id="KW-1133">Transmembrane helix</keyword>
<organism evidence="9 10">
    <name type="scientific">Leifsonella bigeumensis</name>
    <dbReference type="NCBI Taxonomy" id="433643"/>
    <lineage>
        <taxon>Bacteria</taxon>
        <taxon>Bacillati</taxon>
        <taxon>Actinomycetota</taxon>
        <taxon>Actinomycetes</taxon>
        <taxon>Micrococcales</taxon>
        <taxon>Microbacteriaceae</taxon>
        <taxon>Leifsonella</taxon>
    </lineage>
</organism>
<accession>A0ABP7FN25</accession>
<dbReference type="PANTHER" id="PTHR21716:SF53">
    <property type="entry name" value="PERMEASE PERM-RELATED"/>
    <property type="match status" value="1"/>
</dbReference>
<protein>
    <submittedName>
        <fullName evidence="9">AI-2E family transporter</fullName>
    </submittedName>
</protein>
<evidence type="ECO:0000256" key="6">
    <source>
        <dbReference type="ARBA" id="ARBA00022989"/>
    </source>
</evidence>
<evidence type="ECO:0000256" key="7">
    <source>
        <dbReference type="ARBA" id="ARBA00023136"/>
    </source>
</evidence>
<comment type="subcellular location">
    <subcellularLocation>
        <location evidence="1">Cell membrane</location>
        <topology evidence="1">Multi-pass membrane protein</topology>
    </subcellularLocation>
</comment>
<evidence type="ECO:0000256" key="4">
    <source>
        <dbReference type="ARBA" id="ARBA00022475"/>
    </source>
</evidence>
<dbReference type="Pfam" id="PF01594">
    <property type="entry name" value="AI-2E_transport"/>
    <property type="match status" value="1"/>
</dbReference>
<evidence type="ECO:0000256" key="1">
    <source>
        <dbReference type="ARBA" id="ARBA00004651"/>
    </source>
</evidence>
<evidence type="ECO:0000313" key="9">
    <source>
        <dbReference type="EMBL" id="GAA3739969.1"/>
    </source>
</evidence>
<keyword evidence="4" id="KW-1003">Cell membrane</keyword>
<keyword evidence="3" id="KW-0813">Transport</keyword>
<evidence type="ECO:0000313" key="10">
    <source>
        <dbReference type="Proteomes" id="UP001501004"/>
    </source>
</evidence>
<feature type="transmembrane region" description="Helical" evidence="8">
    <location>
        <begin position="295"/>
        <end position="317"/>
    </location>
</feature>
<feature type="transmembrane region" description="Helical" evidence="8">
    <location>
        <begin position="65"/>
        <end position="83"/>
    </location>
</feature>
<gene>
    <name evidence="9" type="ORF">GCM10022239_14500</name>
</gene>
<evidence type="ECO:0000256" key="8">
    <source>
        <dbReference type="SAM" id="Phobius"/>
    </source>
</evidence>
<dbReference type="RefSeq" id="WP_344755223.1">
    <property type="nucleotide sequence ID" value="NZ_BAABAE010000003.1"/>
</dbReference>
<evidence type="ECO:0000256" key="3">
    <source>
        <dbReference type="ARBA" id="ARBA00022448"/>
    </source>
</evidence>
<dbReference type="PANTHER" id="PTHR21716">
    <property type="entry name" value="TRANSMEMBRANE PROTEIN"/>
    <property type="match status" value="1"/>
</dbReference>
<feature type="transmembrane region" description="Helical" evidence="8">
    <location>
        <begin position="337"/>
        <end position="370"/>
    </location>
</feature>
<evidence type="ECO:0000256" key="2">
    <source>
        <dbReference type="ARBA" id="ARBA00009773"/>
    </source>
</evidence>
<feature type="transmembrane region" description="Helical" evidence="8">
    <location>
        <begin position="241"/>
        <end position="262"/>
    </location>
</feature>
<dbReference type="EMBL" id="BAABAE010000003">
    <property type="protein sequence ID" value="GAA3739969.1"/>
    <property type="molecule type" value="Genomic_DNA"/>
</dbReference>
<dbReference type="InterPro" id="IPR002549">
    <property type="entry name" value="AI-2E-like"/>
</dbReference>
<evidence type="ECO:0000256" key="5">
    <source>
        <dbReference type="ARBA" id="ARBA00022692"/>
    </source>
</evidence>
<sequence length="393" mass="42926">MIFRKRGTAAEGRRQALQRHAVQRQTVEDAVPVGMRIAGAWSWRLLVIAGVIAVFVFLVIQLKLIVIPLMVAILLGALLVPLVQFLQRHRWPKWLAVAVAEVGLIGVVTGLVYLIVTQIVRGFPDLRDRSLVFFEELKTLLLNSPLHLTEAQINDYLAQSWEAIQRDSQWLLSGAVSFGSSFGHFLAGILLVLFATLFILIDGRRIWQWTVRLFPRRARAAADGAGRAGWVTLTDFVRVQIFVAFIDAVGIGLGAWILGLFFGGFPLVVPIAIAVFLGSFIPVVGAVLTGVIAVFVALVYLGIWPAVIMLGIVLLVQQVEGHVLQPLVMGTAVKVHPLAVVFAVAAGGFLAGIAGALFAVPVVATLNIMIHYIARGEWREHPDPTLEDVLRDE</sequence>
<comment type="similarity">
    <text evidence="2">Belongs to the autoinducer-2 exporter (AI-2E) (TC 2.A.86) family.</text>
</comment>
<keyword evidence="7 8" id="KW-0472">Membrane</keyword>
<reference evidence="10" key="1">
    <citation type="journal article" date="2019" name="Int. J. Syst. Evol. Microbiol.">
        <title>The Global Catalogue of Microorganisms (GCM) 10K type strain sequencing project: providing services to taxonomists for standard genome sequencing and annotation.</title>
        <authorList>
            <consortium name="The Broad Institute Genomics Platform"/>
            <consortium name="The Broad Institute Genome Sequencing Center for Infectious Disease"/>
            <person name="Wu L."/>
            <person name="Ma J."/>
        </authorList>
    </citation>
    <scope>NUCLEOTIDE SEQUENCE [LARGE SCALE GENOMIC DNA]</scope>
    <source>
        <strain evidence="10">JCM 16949</strain>
    </source>
</reference>
<feature type="transmembrane region" description="Helical" evidence="8">
    <location>
        <begin position="268"/>
        <end position="288"/>
    </location>
</feature>
<keyword evidence="10" id="KW-1185">Reference proteome</keyword>
<dbReference type="Proteomes" id="UP001501004">
    <property type="component" value="Unassembled WGS sequence"/>
</dbReference>
<feature type="transmembrane region" description="Helical" evidence="8">
    <location>
        <begin position="182"/>
        <end position="201"/>
    </location>
</feature>